<dbReference type="EMBL" id="DF839870">
    <property type="protein sequence ID" value="GAT44592.1"/>
    <property type="molecule type" value="Genomic_DNA"/>
</dbReference>
<gene>
    <name evidence="1" type="ORF">MCHLO_02207</name>
</gene>
<name>A0ABQ0L0R5_MYCCL</name>
<evidence type="ECO:0000313" key="1">
    <source>
        <dbReference type="EMBL" id="GAT44592.1"/>
    </source>
</evidence>
<protein>
    <submittedName>
        <fullName evidence="1">Uncharacterized protein</fullName>
    </submittedName>
</protein>
<sequence>MLRAIAERGDAEKIAMALDIAMRYGMTDGDHHKAWAIDQIVRALTGCPAVNRSAIDSNGQAYDYETQGESEDYLAFVNKARDGEDGPNTYEWDEGVTP</sequence>
<reference evidence="1" key="1">
    <citation type="submission" date="2014-09" db="EMBL/GenBank/DDBJ databases">
        <title>Genome sequence of the luminous mushroom Mycena chlorophos for searching fungal bioluminescence genes.</title>
        <authorList>
            <person name="Tanaka Y."/>
            <person name="Kasuga D."/>
            <person name="Oba Y."/>
            <person name="Hase S."/>
            <person name="Sato K."/>
            <person name="Oba Y."/>
            <person name="Sakakibara Y."/>
        </authorList>
    </citation>
    <scope>NUCLEOTIDE SEQUENCE</scope>
</reference>
<evidence type="ECO:0000313" key="2">
    <source>
        <dbReference type="Proteomes" id="UP000815677"/>
    </source>
</evidence>
<accession>A0ABQ0L0R5</accession>
<proteinExistence type="predicted"/>
<organism evidence="1 2">
    <name type="scientific">Mycena chlorophos</name>
    <name type="common">Agaric fungus</name>
    <name type="synonym">Agaricus chlorophos</name>
    <dbReference type="NCBI Taxonomy" id="658473"/>
    <lineage>
        <taxon>Eukaryota</taxon>
        <taxon>Fungi</taxon>
        <taxon>Dikarya</taxon>
        <taxon>Basidiomycota</taxon>
        <taxon>Agaricomycotina</taxon>
        <taxon>Agaricomycetes</taxon>
        <taxon>Agaricomycetidae</taxon>
        <taxon>Agaricales</taxon>
        <taxon>Marasmiineae</taxon>
        <taxon>Mycenaceae</taxon>
        <taxon>Mycena</taxon>
    </lineage>
</organism>
<dbReference type="Proteomes" id="UP000815677">
    <property type="component" value="Unassembled WGS sequence"/>
</dbReference>
<keyword evidence="2" id="KW-1185">Reference proteome</keyword>